<reference evidence="3 4" key="1">
    <citation type="submission" date="2019-03" db="EMBL/GenBank/DDBJ databases">
        <authorList>
            <person name="Li J."/>
        </authorList>
    </citation>
    <scope>NUCLEOTIDE SEQUENCE [LARGE SCALE GENOMIC DNA]</scope>
    <source>
        <strain evidence="3 4">3058</strain>
    </source>
</reference>
<feature type="signal peptide" evidence="2">
    <location>
        <begin position="1"/>
        <end position="24"/>
    </location>
</feature>
<keyword evidence="2" id="KW-0732">Signal</keyword>
<dbReference type="AlphaFoldDB" id="A0A4Z1CDL3"/>
<keyword evidence="4" id="KW-1185">Reference proteome</keyword>
<proteinExistence type="predicted"/>
<dbReference type="EMBL" id="SRPG01000316">
    <property type="protein sequence ID" value="TGN45259.1"/>
    <property type="molecule type" value="Genomic_DNA"/>
</dbReference>
<dbReference type="RefSeq" id="WP_135819028.1">
    <property type="nucleotide sequence ID" value="NZ_SRPG01000316.1"/>
</dbReference>
<protein>
    <submittedName>
        <fullName evidence="3">Uncharacterized protein</fullName>
    </submittedName>
</protein>
<evidence type="ECO:0000256" key="2">
    <source>
        <dbReference type="SAM" id="SignalP"/>
    </source>
</evidence>
<evidence type="ECO:0000256" key="1">
    <source>
        <dbReference type="SAM" id="MobiDB-lite"/>
    </source>
</evidence>
<feature type="chain" id="PRO_5021192045" evidence="2">
    <location>
        <begin position="25"/>
        <end position="100"/>
    </location>
</feature>
<name>A0A4Z1CDL3_9RHOB</name>
<evidence type="ECO:0000313" key="3">
    <source>
        <dbReference type="EMBL" id="TGN45259.1"/>
    </source>
</evidence>
<sequence>MRRFTFCTAAGATLVTTLAGPAAANDPLEALRLLGPFINQIDTGDRQVTRRFYHRDDDDDDGDLRRAYQGHYRYADDDDDDNHRGQRRGHGHRQRNDDDD</sequence>
<gene>
    <name evidence="3" type="ORF">E4L95_19825</name>
</gene>
<accession>A0A4Z1CDL3</accession>
<organism evidence="3 4">
    <name type="scientific">Paracoccus liaowanqingii</name>
    <dbReference type="NCBI Taxonomy" id="2560053"/>
    <lineage>
        <taxon>Bacteria</taxon>
        <taxon>Pseudomonadati</taxon>
        <taxon>Pseudomonadota</taxon>
        <taxon>Alphaproteobacteria</taxon>
        <taxon>Rhodobacterales</taxon>
        <taxon>Paracoccaceae</taxon>
        <taxon>Paracoccus</taxon>
    </lineage>
</organism>
<dbReference type="Proteomes" id="UP000297972">
    <property type="component" value="Unassembled WGS sequence"/>
</dbReference>
<comment type="caution">
    <text evidence="3">The sequence shown here is derived from an EMBL/GenBank/DDBJ whole genome shotgun (WGS) entry which is preliminary data.</text>
</comment>
<feature type="region of interest" description="Disordered" evidence="1">
    <location>
        <begin position="52"/>
        <end position="100"/>
    </location>
</feature>
<evidence type="ECO:0000313" key="4">
    <source>
        <dbReference type="Proteomes" id="UP000297972"/>
    </source>
</evidence>